<dbReference type="Proteomes" id="UP000249061">
    <property type="component" value="Unassembled WGS sequence"/>
</dbReference>
<comment type="caution">
    <text evidence="3">The sequence shown here is derived from an EMBL/GenBank/DDBJ whole genome shotgun (WGS) entry which is preliminary data.</text>
</comment>
<reference evidence="3 4" key="1">
    <citation type="submission" date="2017-08" db="EMBL/GenBank/DDBJ databases">
        <title>Infants hospitalized years apart are colonized by the same room-sourced microbial strains.</title>
        <authorList>
            <person name="Brooks B."/>
            <person name="Olm M.R."/>
            <person name="Firek B.A."/>
            <person name="Baker R."/>
            <person name="Thomas B.C."/>
            <person name="Morowitz M.J."/>
            <person name="Banfield J.F."/>
        </authorList>
    </citation>
    <scope>NUCLEOTIDE SEQUENCE [LARGE SCALE GENOMIC DNA]</scope>
    <source>
        <strain evidence="3">S2_003_000_R2_14</strain>
    </source>
</reference>
<feature type="domain" description="Dienelactone hydrolase" evidence="2">
    <location>
        <begin position="3"/>
        <end position="73"/>
    </location>
</feature>
<dbReference type="Gene3D" id="3.40.50.1820">
    <property type="entry name" value="alpha/beta hydrolase"/>
    <property type="match status" value="1"/>
</dbReference>
<dbReference type="PANTHER" id="PTHR43265">
    <property type="entry name" value="ESTERASE ESTD"/>
    <property type="match status" value="1"/>
</dbReference>
<dbReference type="GO" id="GO:0052689">
    <property type="term" value="F:carboxylic ester hydrolase activity"/>
    <property type="evidence" value="ECO:0007669"/>
    <property type="project" value="TreeGrafter"/>
</dbReference>
<evidence type="ECO:0000256" key="1">
    <source>
        <dbReference type="ARBA" id="ARBA00022801"/>
    </source>
</evidence>
<dbReference type="SUPFAM" id="SSF53474">
    <property type="entry name" value="alpha/beta-Hydrolases"/>
    <property type="match status" value="1"/>
</dbReference>
<evidence type="ECO:0000313" key="3">
    <source>
        <dbReference type="EMBL" id="PZR12689.1"/>
    </source>
</evidence>
<accession>A0A2W5TB19</accession>
<dbReference type="InterPro" id="IPR002925">
    <property type="entry name" value="Dienelactn_hydro"/>
</dbReference>
<keyword evidence="1" id="KW-0378">Hydrolase</keyword>
<sequence length="208" mass="22562">MKEEVTDDVKAAVTLLTSMKEIDGKHIAVLGHSLGGWLAPRIANEDPRVAAIAIFAGSTRPLDVLVREQVKVTSPGDQDIAAQVEAFSKQFNDPALRPDAEVDFLGAKLPGSYVIDLRTYDAKKAIAKVKRPIFIAQGARDYQVTQADLEGWQSAVAGRADVVVQKYARLNHQFLEGEGPSTPAEYLKPGHVPETVVMELAAWFGGLK</sequence>
<dbReference type="InterPro" id="IPR053145">
    <property type="entry name" value="AB_hydrolase_Est10"/>
</dbReference>
<organism evidence="3 4">
    <name type="scientific">Archangium gephyra</name>
    <dbReference type="NCBI Taxonomy" id="48"/>
    <lineage>
        <taxon>Bacteria</taxon>
        <taxon>Pseudomonadati</taxon>
        <taxon>Myxococcota</taxon>
        <taxon>Myxococcia</taxon>
        <taxon>Myxococcales</taxon>
        <taxon>Cystobacterineae</taxon>
        <taxon>Archangiaceae</taxon>
        <taxon>Archangium</taxon>
    </lineage>
</organism>
<evidence type="ECO:0000259" key="2">
    <source>
        <dbReference type="Pfam" id="PF01738"/>
    </source>
</evidence>
<dbReference type="Pfam" id="PF01738">
    <property type="entry name" value="DLH"/>
    <property type="match status" value="1"/>
</dbReference>
<gene>
    <name evidence="3" type="ORF">DI536_14015</name>
</gene>
<dbReference type="GO" id="GO:0006508">
    <property type="term" value="P:proteolysis"/>
    <property type="evidence" value="ECO:0007669"/>
    <property type="project" value="InterPro"/>
</dbReference>
<protein>
    <recommendedName>
        <fullName evidence="2">Dienelactone hydrolase domain-containing protein</fullName>
    </recommendedName>
</protein>
<dbReference type="InterPro" id="IPR002471">
    <property type="entry name" value="Pept_S9_AS"/>
</dbReference>
<dbReference type="EMBL" id="QFQP01000011">
    <property type="protein sequence ID" value="PZR12689.1"/>
    <property type="molecule type" value="Genomic_DNA"/>
</dbReference>
<name>A0A2W5TB19_9BACT</name>
<dbReference type="PANTHER" id="PTHR43265:SF1">
    <property type="entry name" value="ESTERASE ESTD"/>
    <property type="match status" value="1"/>
</dbReference>
<dbReference type="GO" id="GO:0004252">
    <property type="term" value="F:serine-type endopeptidase activity"/>
    <property type="evidence" value="ECO:0007669"/>
    <property type="project" value="InterPro"/>
</dbReference>
<evidence type="ECO:0000313" key="4">
    <source>
        <dbReference type="Proteomes" id="UP000249061"/>
    </source>
</evidence>
<dbReference type="InterPro" id="IPR029058">
    <property type="entry name" value="AB_hydrolase_fold"/>
</dbReference>
<proteinExistence type="predicted"/>
<dbReference type="PROSITE" id="PS00708">
    <property type="entry name" value="PRO_ENDOPEP_SER"/>
    <property type="match status" value="1"/>
</dbReference>
<dbReference type="AlphaFoldDB" id="A0A2W5TB19"/>